<dbReference type="PANTHER" id="PTHR18964:SF149">
    <property type="entry name" value="BIFUNCTIONAL UDP-N-ACETYLGLUCOSAMINE 2-EPIMERASE_N-ACETYLMANNOSAMINE KINASE"/>
    <property type="match status" value="1"/>
</dbReference>
<dbReference type="OrthoDB" id="9810372at2"/>
<sequence length="308" mass="33388">MTDIESKYFLGIDVGGTYVKIGLVKTNGEIVEFHKEDTNLLRNDPKGFNEAFVDVVGAYLKKYPDVEHVGIGLPGLVSKDRNTTLEIPAIGELNGFGLGYALKEKYPTIGFHLENDASAAAVGEYHFGSEKTSGNYLFITLGTGIGSALIMDGEVFKGVRGNAMEMGHMLSRENTRLEVLIGRKGIIKIIKRKMQEMPDVVGDLASEELGMHLLVRTANAGNEVSLAVFKEVGEILGEAIVSTVRILDVTEVYFGGGISAGLPHILPSLQHTIKTYLSPYYLDNFILKRATLENNAGVLGAAALCFMD</sequence>
<dbReference type="RefSeq" id="WP_010854140.1">
    <property type="nucleotide sequence ID" value="NZ_AQHR01000054.1"/>
</dbReference>
<dbReference type="GO" id="GO:0004340">
    <property type="term" value="F:glucokinase activity"/>
    <property type="evidence" value="ECO:0007669"/>
    <property type="project" value="UniProtKB-EC"/>
</dbReference>
<comment type="similarity">
    <text evidence="1">Belongs to the ROK (NagC/XylR) family.</text>
</comment>
<reference evidence="2 3" key="1">
    <citation type="submission" date="2013-02" db="EMBL/GenBank/DDBJ databases">
        <title>A novel strain isolated from Lonar lake, Maharashtra, India.</title>
        <authorList>
            <person name="Singh A."/>
        </authorList>
    </citation>
    <scope>NUCLEOTIDE SEQUENCE [LARGE SCALE GENOMIC DNA]</scope>
    <source>
        <strain evidence="2 3">AK24</strain>
    </source>
</reference>
<gene>
    <name evidence="2" type="ORF">ADIS_2002</name>
</gene>
<keyword evidence="2" id="KW-0808">Transferase</keyword>
<dbReference type="EMBL" id="AQHR01000054">
    <property type="protein sequence ID" value="EON77472.1"/>
    <property type="molecule type" value="Genomic_DNA"/>
</dbReference>
<dbReference type="Gene3D" id="3.30.420.40">
    <property type="match status" value="2"/>
</dbReference>
<dbReference type="InterPro" id="IPR043129">
    <property type="entry name" value="ATPase_NBD"/>
</dbReference>
<dbReference type="PANTHER" id="PTHR18964">
    <property type="entry name" value="ROK (REPRESSOR, ORF, KINASE) FAMILY"/>
    <property type="match status" value="1"/>
</dbReference>
<comment type="caution">
    <text evidence="2">The sequence shown here is derived from an EMBL/GenBank/DDBJ whole genome shotgun (WGS) entry which is preliminary data.</text>
</comment>
<name>R7ZTR4_9BACT</name>
<proteinExistence type="inferred from homology"/>
<organism evidence="2 3">
    <name type="scientific">Lunatimonas lonarensis</name>
    <dbReference type="NCBI Taxonomy" id="1232681"/>
    <lineage>
        <taxon>Bacteria</taxon>
        <taxon>Pseudomonadati</taxon>
        <taxon>Bacteroidota</taxon>
        <taxon>Cytophagia</taxon>
        <taxon>Cytophagales</taxon>
        <taxon>Cyclobacteriaceae</taxon>
    </lineage>
</organism>
<dbReference type="SUPFAM" id="SSF53067">
    <property type="entry name" value="Actin-like ATPase domain"/>
    <property type="match status" value="1"/>
</dbReference>
<dbReference type="EC" id="2.7.1.2" evidence="2"/>
<dbReference type="STRING" id="1232681.ADIS_2002"/>
<dbReference type="Proteomes" id="UP000013909">
    <property type="component" value="Unassembled WGS sequence"/>
</dbReference>
<dbReference type="AlphaFoldDB" id="R7ZTR4"/>
<keyword evidence="3" id="KW-1185">Reference proteome</keyword>
<dbReference type="InterPro" id="IPR000600">
    <property type="entry name" value="ROK"/>
</dbReference>
<protein>
    <submittedName>
        <fullName evidence="2">Glucokinase</fullName>
        <ecNumber evidence="2">2.7.1.2</ecNumber>
    </submittedName>
</protein>
<keyword evidence="2" id="KW-0418">Kinase</keyword>
<accession>R7ZTR4</accession>
<dbReference type="CDD" id="cd23763">
    <property type="entry name" value="ASKHA_ATPase_ROK"/>
    <property type="match status" value="1"/>
</dbReference>
<evidence type="ECO:0000256" key="1">
    <source>
        <dbReference type="ARBA" id="ARBA00006479"/>
    </source>
</evidence>
<dbReference type="Pfam" id="PF00480">
    <property type="entry name" value="ROK"/>
    <property type="match status" value="1"/>
</dbReference>
<dbReference type="PATRIC" id="fig|1288963.3.peg.1994"/>
<evidence type="ECO:0000313" key="3">
    <source>
        <dbReference type="Proteomes" id="UP000013909"/>
    </source>
</evidence>
<evidence type="ECO:0000313" key="2">
    <source>
        <dbReference type="EMBL" id="EON77472.1"/>
    </source>
</evidence>